<sequence length="922" mass="104239">MNKKKIILFLTSVLFSSCIFFSKFTTCYGFENHVTLNTQLSQQVLTKSNILDSLIPKENFLIIEKNSTMQLPINSKYIKNTIYQSYNSDILSVTNSGLIKGLQKGCVIVSATTPKNTTYYLVTVKYTNTPPKISKKEYSTLRKKWATSITGINQDKNDSNINHLVQSLNENAQKYMNSINKDSSKKYLWDDIQDLSSLTPTQRSANIVSNYKRILTMTKAYVLPGSLNQNPNLLNSILYSLDWMYKNKYNSNLNTEYGNWWSWEIGTPKTLIDICILLHDNLDSNRLKNYMNAIYFYQPDPFHSGYTKLHPNPYRESQAANRVDVAKIALGLGILSENSEQVLMSKDALESLLNYVNNGDGFYTDGSFIQHGSVPYVGTYGNVFISGLLEANSILKDSTCQINKDKIKILYDFIKDSFEPFLYRGAALDMVRGRAISRYNYNDRASGHDIINSLLILCHSADEPYLSHFKSLTKYLLQSDTLYNHLKNQSSINMINDAKNLLNDSSVKPLSEKSYHKNFPIMDRVIHKRSGYLFGVSMFSSRISNYESMNNENRKGWHTNAGMTYLYNNDLSQYSENFWPTINPYRIPGTTIDTIKMEPSKACAILSQKDWVGGVTLGNYGINGMEFQGISPYAKSIPLSSKNFLSLNGKKSWFMFDKEIVCLGSDINSSDNRIIETIIENRKLKKDNTNVFNTNLGTFNAANNNTKILKNISWGHLSGNTPNSNIGYYFPDKTSINVKRSLNNGIWANIGSNSPKDTLGNPLILKENFLEMWINHGKNPKKASYAYVLLPNISLDALKNYNANPKINILRNDKSVQAVKHTDLNMICANTFSSNNETIDCISLNSKASVILKENKNDIEIAISDPTMKNSGFIDLTLNKNIKGTIHMDKGMSIISTSNSKGKIRISVSNSKGKTFYAKLKK</sequence>
<dbReference type="PANTHER" id="PTHR38481:SF1">
    <property type="entry name" value="HYALURONATE LYASE"/>
    <property type="match status" value="1"/>
</dbReference>
<dbReference type="GO" id="GO:0030246">
    <property type="term" value="F:carbohydrate binding"/>
    <property type="evidence" value="ECO:0007669"/>
    <property type="project" value="InterPro"/>
</dbReference>
<evidence type="ECO:0000256" key="5">
    <source>
        <dbReference type="SAM" id="SignalP"/>
    </source>
</evidence>
<dbReference type="Gene3D" id="2.70.98.10">
    <property type="match status" value="1"/>
</dbReference>
<dbReference type="Gene3D" id="2.60.40.1080">
    <property type="match status" value="1"/>
</dbReference>
<dbReference type="GO" id="GO:0016837">
    <property type="term" value="F:carbon-oxygen lyase activity, acting on polysaccharides"/>
    <property type="evidence" value="ECO:0007669"/>
    <property type="project" value="UniProtKB-ARBA"/>
</dbReference>
<dbReference type="PANTHER" id="PTHR38481">
    <property type="entry name" value="HYALURONATE LYASE"/>
    <property type="match status" value="1"/>
</dbReference>
<dbReference type="InterPro" id="IPR011071">
    <property type="entry name" value="Lyase_8-like_C"/>
</dbReference>
<dbReference type="Gene3D" id="2.60.220.10">
    <property type="entry name" value="Polysaccharide lyase family 8-like, C-terminal"/>
    <property type="match status" value="1"/>
</dbReference>
<evidence type="ECO:0000259" key="8">
    <source>
        <dbReference type="Pfam" id="PF08124"/>
    </source>
</evidence>
<dbReference type="SUPFAM" id="SSF49373">
    <property type="entry name" value="Invasin/intimin cell-adhesion fragments"/>
    <property type="match status" value="1"/>
</dbReference>
<feature type="active site" evidence="4">
    <location>
        <position position="434"/>
    </location>
</feature>
<feature type="chain" id="PRO_5038944432" evidence="5">
    <location>
        <begin position="23"/>
        <end position="922"/>
    </location>
</feature>
<feature type="domain" description="Polysaccharide lyase 8 N-terminal alpha-helical" evidence="8">
    <location>
        <begin position="145"/>
        <end position="474"/>
    </location>
</feature>
<evidence type="ECO:0000256" key="4">
    <source>
        <dbReference type="PIRSR" id="PIRSR638970-1"/>
    </source>
</evidence>
<dbReference type="SUPFAM" id="SSF48230">
    <property type="entry name" value="Chondroitin AC/alginate lyase"/>
    <property type="match status" value="1"/>
</dbReference>
<dbReference type="AlphaFoldDB" id="A0A0A0I509"/>
<accession>A0A0A0I509</accession>
<dbReference type="InterPro" id="IPR014718">
    <property type="entry name" value="GH-type_carb-bd"/>
</dbReference>
<keyword evidence="3" id="KW-0456">Lyase</keyword>
<dbReference type="Pfam" id="PF02884">
    <property type="entry name" value="Lyase_8_C"/>
    <property type="match status" value="1"/>
</dbReference>
<feature type="domain" description="Polysaccharide lyase family 8 central" evidence="6">
    <location>
        <begin position="516"/>
        <end position="794"/>
    </location>
</feature>
<dbReference type="Pfam" id="PF02278">
    <property type="entry name" value="Lyase_8"/>
    <property type="match status" value="1"/>
</dbReference>
<dbReference type="GO" id="GO:0005576">
    <property type="term" value="C:extracellular region"/>
    <property type="evidence" value="ECO:0007669"/>
    <property type="project" value="InterPro"/>
</dbReference>
<keyword evidence="2 5" id="KW-0732">Signal</keyword>
<dbReference type="SUPFAM" id="SSF74650">
    <property type="entry name" value="Galactose mutarotase-like"/>
    <property type="match status" value="1"/>
</dbReference>
<feature type="domain" description="Polysaccharide lyase family 8 C-terminal" evidence="7">
    <location>
        <begin position="809"/>
        <end position="871"/>
    </location>
</feature>
<feature type="active site" evidence="4">
    <location>
        <position position="380"/>
    </location>
</feature>
<dbReference type="InterPro" id="IPR004103">
    <property type="entry name" value="Lyase_8_C"/>
</dbReference>
<feature type="signal peptide" evidence="5">
    <location>
        <begin position="1"/>
        <end position="22"/>
    </location>
</feature>
<dbReference type="RefSeq" id="WP_039256080.1">
    <property type="nucleotide sequence ID" value="NZ_JENJ01000062.1"/>
</dbReference>
<dbReference type="InterPro" id="IPR008964">
    <property type="entry name" value="Invasin/intimin_cell_adhesion"/>
</dbReference>
<dbReference type="GO" id="GO:0005975">
    <property type="term" value="P:carbohydrate metabolic process"/>
    <property type="evidence" value="ECO:0007669"/>
    <property type="project" value="InterPro"/>
</dbReference>
<proteinExistence type="inferred from homology"/>
<evidence type="ECO:0000259" key="6">
    <source>
        <dbReference type="Pfam" id="PF02278"/>
    </source>
</evidence>
<dbReference type="OrthoDB" id="6636047at2"/>
<name>A0A0A0I509_CLONO</name>
<dbReference type="Pfam" id="PF08124">
    <property type="entry name" value="Lyase_8_N"/>
    <property type="match status" value="1"/>
</dbReference>
<dbReference type="Proteomes" id="UP000030012">
    <property type="component" value="Unassembled WGS sequence"/>
</dbReference>
<dbReference type="InterPro" id="IPR012970">
    <property type="entry name" value="Lyase_8_alpha_N"/>
</dbReference>
<dbReference type="CDD" id="cd01083">
    <property type="entry name" value="GAG_Lyase"/>
    <property type="match status" value="1"/>
</dbReference>
<dbReference type="InterPro" id="IPR003159">
    <property type="entry name" value="Lyase_8_central_dom"/>
</dbReference>
<comment type="caution">
    <text evidence="9">The sequence shown here is derived from an EMBL/GenBank/DDBJ whole genome shotgun (WGS) entry which is preliminary data.</text>
</comment>
<dbReference type="InterPro" id="IPR008929">
    <property type="entry name" value="Chondroitin_lyas"/>
</dbReference>
<comment type="similarity">
    <text evidence="1">Belongs to the polysaccharide lyase 8 family.</text>
</comment>
<dbReference type="EMBL" id="JENJ01000062">
    <property type="protein sequence ID" value="KGM94720.1"/>
    <property type="molecule type" value="Genomic_DNA"/>
</dbReference>
<organism evidence="9 10">
    <name type="scientific">Clostridium novyi A str. 4552</name>
    <dbReference type="NCBI Taxonomy" id="1444289"/>
    <lineage>
        <taxon>Bacteria</taxon>
        <taxon>Bacillati</taxon>
        <taxon>Bacillota</taxon>
        <taxon>Clostridia</taxon>
        <taxon>Eubacteriales</taxon>
        <taxon>Clostridiaceae</taxon>
        <taxon>Clostridium</taxon>
    </lineage>
</organism>
<evidence type="ECO:0000313" key="10">
    <source>
        <dbReference type="Proteomes" id="UP000030012"/>
    </source>
</evidence>
<evidence type="ECO:0000256" key="3">
    <source>
        <dbReference type="ARBA" id="ARBA00023239"/>
    </source>
</evidence>
<evidence type="ECO:0000313" key="9">
    <source>
        <dbReference type="EMBL" id="KGM94720.1"/>
    </source>
</evidence>
<reference evidence="9 10" key="1">
    <citation type="submission" date="2014-01" db="EMBL/GenBank/DDBJ databases">
        <title>Plasmidome dynamics in the species complex Clostridium novyi sensu lato converts strains of independent lineages into distinctly different pathogens.</title>
        <authorList>
            <person name="Skarin H."/>
            <person name="Segerman B."/>
        </authorList>
    </citation>
    <scope>NUCLEOTIDE SEQUENCE [LARGE SCALE GENOMIC DNA]</scope>
    <source>
        <strain evidence="9 10">4552</strain>
    </source>
</reference>
<dbReference type="InterPro" id="IPR038970">
    <property type="entry name" value="Lyase_8"/>
</dbReference>
<dbReference type="Gene3D" id="1.50.10.100">
    <property type="entry name" value="Chondroitin AC/alginate lyase"/>
    <property type="match status" value="1"/>
</dbReference>
<evidence type="ECO:0000256" key="2">
    <source>
        <dbReference type="ARBA" id="ARBA00022729"/>
    </source>
</evidence>
<protein>
    <submittedName>
        <fullName evidence="9">Silent information regulator protein Sir2</fullName>
    </submittedName>
</protein>
<dbReference type="InterPro" id="IPR011013">
    <property type="entry name" value="Gal_mutarotase_sf_dom"/>
</dbReference>
<evidence type="ECO:0000259" key="7">
    <source>
        <dbReference type="Pfam" id="PF02884"/>
    </source>
</evidence>
<dbReference type="PROSITE" id="PS51257">
    <property type="entry name" value="PROKAR_LIPOPROTEIN"/>
    <property type="match status" value="1"/>
</dbReference>
<gene>
    <name evidence="9" type="ORF">Z968_11170</name>
</gene>
<feature type="active site" evidence="4">
    <location>
        <position position="371"/>
    </location>
</feature>
<evidence type="ECO:0000256" key="1">
    <source>
        <dbReference type="ARBA" id="ARBA00006699"/>
    </source>
</evidence>
<dbReference type="SUPFAM" id="SSF49863">
    <property type="entry name" value="Hyaluronate lyase-like, C-terminal domain"/>
    <property type="match status" value="1"/>
</dbReference>